<dbReference type="PROSITE" id="PS50011">
    <property type="entry name" value="PROTEIN_KINASE_DOM"/>
    <property type="match status" value="1"/>
</dbReference>
<dbReference type="Pfam" id="PF00069">
    <property type="entry name" value="Pkinase"/>
    <property type="match status" value="1"/>
</dbReference>
<proteinExistence type="predicted"/>
<organism evidence="9">
    <name type="scientific">Graphocephala atropunctata</name>
    <dbReference type="NCBI Taxonomy" id="36148"/>
    <lineage>
        <taxon>Eukaryota</taxon>
        <taxon>Metazoa</taxon>
        <taxon>Ecdysozoa</taxon>
        <taxon>Arthropoda</taxon>
        <taxon>Hexapoda</taxon>
        <taxon>Insecta</taxon>
        <taxon>Pterygota</taxon>
        <taxon>Neoptera</taxon>
        <taxon>Paraneoptera</taxon>
        <taxon>Hemiptera</taxon>
        <taxon>Auchenorrhyncha</taxon>
        <taxon>Membracoidea</taxon>
        <taxon>Cicadellidae</taxon>
        <taxon>Cicadellinae</taxon>
        <taxon>Cicadellini</taxon>
        <taxon>Graphocephala</taxon>
    </lineage>
</organism>
<evidence type="ECO:0000259" key="8">
    <source>
        <dbReference type="PROSITE" id="PS50853"/>
    </source>
</evidence>
<dbReference type="InterPro" id="IPR000719">
    <property type="entry name" value="Prot_kinase_dom"/>
</dbReference>
<dbReference type="InterPro" id="IPR013783">
    <property type="entry name" value="Ig-like_fold"/>
</dbReference>
<dbReference type="InterPro" id="IPR036116">
    <property type="entry name" value="FN3_sf"/>
</dbReference>
<dbReference type="GO" id="GO:0030154">
    <property type="term" value="P:cell differentiation"/>
    <property type="evidence" value="ECO:0007669"/>
    <property type="project" value="UniProtKB-ARBA"/>
</dbReference>
<dbReference type="FunFam" id="2.60.40.10:FF:001381">
    <property type="entry name" value="Uncharacterized protein, isoform C"/>
    <property type="match status" value="1"/>
</dbReference>
<protein>
    <recommendedName>
        <fullName evidence="10">Protein kinase domain-containing protein</fullName>
    </recommendedName>
</protein>
<keyword evidence="1" id="KW-0723">Serine/threonine-protein kinase</keyword>
<evidence type="ECO:0000259" key="7">
    <source>
        <dbReference type="PROSITE" id="PS50835"/>
    </source>
</evidence>
<dbReference type="InterPro" id="IPR013098">
    <property type="entry name" value="Ig_I-set"/>
</dbReference>
<dbReference type="Gene3D" id="3.30.200.20">
    <property type="entry name" value="Phosphorylase Kinase, domain 1"/>
    <property type="match status" value="1"/>
</dbReference>
<dbReference type="PANTHER" id="PTHR24342:SF14">
    <property type="entry name" value="DEATH-ASSOCIATED PROTEIN KINASE DAPK-1"/>
    <property type="match status" value="1"/>
</dbReference>
<gene>
    <name evidence="9" type="ORF">g.36173</name>
</gene>
<dbReference type="PROSITE" id="PS50853">
    <property type="entry name" value="FN3"/>
    <property type="match status" value="1"/>
</dbReference>
<evidence type="ECO:0000313" key="9">
    <source>
        <dbReference type="EMBL" id="JAT19821.1"/>
    </source>
</evidence>
<dbReference type="GO" id="GO:0043065">
    <property type="term" value="P:positive regulation of apoptotic process"/>
    <property type="evidence" value="ECO:0007669"/>
    <property type="project" value="TreeGrafter"/>
</dbReference>
<dbReference type="Pfam" id="PF00041">
    <property type="entry name" value="fn3"/>
    <property type="match status" value="1"/>
</dbReference>
<name>A0A1B6L881_9HEMI</name>
<dbReference type="PROSITE" id="PS50835">
    <property type="entry name" value="IG_LIKE"/>
    <property type="match status" value="1"/>
</dbReference>
<feature type="domain" description="Fibronectin type-III" evidence="8">
    <location>
        <begin position="164"/>
        <end position="258"/>
    </location>
</feature>
<dbReference type="CDD" id="cd00063">
    <property type="entry name" value="FN3"/>
    <property type="match status" value="1"/>
</dbReference>
<reference evidence="9" key="1">
    <citation type="submission" date="2015-11" db="EMBL/GenBank/DDBJ databases">
        <title>De novo transcriptome assembly of four potential Pierce s Disease insect vectors from Arizona vineyards.</title>
        <authorList>
            <person name="Tassone E.E."/>
        </authorList>
    </citation>
    <scope>NUCLEOTIDE SEQUENCE</scope>
</reference>
<dbReference type="SMART" id="SM00060">
    <property type="entry name" value="FN3"/>
    <property type="match status" value="1"/>
</dbReference>
<dbReference type="GO" id="GO:0005524">
    <property type="term" value="F:ATP binding"/>
    <property type="evidence" value="ECO:0007669"/>
    <property type="project" value="UniProtKB-KW"/>
</dbReference>
<keyword evidence="4" id="KW-0418">Kinase</keyword>
<dbReference type="GO" id="GO:0009653">
    <property type="term" value="P:anatomical structure morphogenesis"/>
    <property type="evidence" value="ECO:0007669"/>
    <property type="project" value="UniProtKB-ARBA"/>
</dbReference>
<dbReference type="GO" id="GO:0035556">
    <property type="term" value="P:intracellular signal transduction"/>
    <property type="evidence" value="ECO:0007669"/>
    <property type="project" value="TreeGrafter"/>
</dbReference>
<evidence type="ECO:0000259" key="6">
    <source>
        <dbReference type="PROSITE" id="PS50011"/>
    </source>
</evidence>
<dbReference type="Pfam" id="PF07679">
    <property type="entry name" value="I-set"/>
    <property type="match status" value="1"/>
</dbReference>
<dbReference type="InterPro" id="IPR003961">
    <property type="entry name" value="FN3_dom"/>
</dbReference>
<feature type="domain" description="Protein kinase" evidence="6">
    <location>
        <begin position="311"/>
        <end position="565"/>
    </location>
</feature>
<keyword evidence="5" id="KW-0067">ATP-binding</keyword>
<dbReference type="AlphaFoldDB" id="A0A1B6L881"/>
<dbReference type="SUPFAM" id="SSF49265">
    <property type="entry name" value="Fibronectin type III"/>
    <property type="match status" value="1"/>
</dbReference>
<sequence length="631" mass="72623">MMSVNRRRSRITGIMDEEIDDERKERINRYGSPDTYTLRRLRHELGTRPESHVEAEALLSARREGMAPFFREKPQILPIEEDKPAQLVCYAVGDPRPIVQWFKNDMVVTESHRVKILEDDLGRSILRFGPAHAIDMGIYKVTARNKSGQTIARCRVVLAETPHSPDSPDASEISGNEILLRWKLPKIDGNSPIICYNVQYKESDAVDWIDVASNIDHEFYLVRNLKPNTSYQFRLASRNKIGWSEKGIPTMAIKTLDEGAPKIQLSRAMRHLQDIVESGQEVVLEESKPHLDYRVEKSPIHWSHEQPTDKYNYISEISRGRFSVVVKGIDKSSDEVIVAKLMEYRPDTEVQVDAEFEALRSLRHERITSLIEAYKPSNNTVAVLIQEKLQGVDVLTYLSSRHEYTEQTVANIITQILDGLQYLHWRGYCHLDLQPDNVVMASVRSVEVKLVDFGAAQKVSKIGTVVKSLGHPEYTAPEVLSEESAYPQTDIWSVGVLTYVLLSGVSPFRGANSDETRQNTNFVRFRFEHLFKELTQEATRFIMLVFKRHPHKRPTAEECHEHRWLLPTEFMIKRRDRAVFLGNRLKDFCEEYHAEKQKEMTKYESLTSAVRSMGPNVTRSNSIQEEILAVF</sequence>
<keyword evidence="2" id="KW-0808">Transferase</keyword>
<dbReference type="InterPro" id="IPR007110">
    <property type="entry name" value="Ig-like_dom"/>
</dbReference>
<evidence type="ECO:0000256" key="1">
    <source>
        <dbReference type="ARBA" id="ARBA00022527"/>
    </source>
</evidence>
<dbReference type="GO" id="GO:0004674">
    <property type="term" value="F:protein serine/threonine kinase activity"/>
    <property type="evidence" value="ECO:0007669"/>
    <property type="project" value="UniProtKB-KW"/>
</dbReference>
<feature type="domain" description="Ig-like" evidence="7">
    <location>
        <begin position="68"/>
        <end position="152"/>
    </location>
</feature>
<dbReference type="FunFam" id="2.60.40.10:FF:000940">
    <property type="entry name" value="Muscle M-line assembly protein unc-89"/>
    <property type="match status" value="1"/>
</dbReference>
<dbReference type="SUPFAM" id="SSF48726">
    <property type="entry name" value="Immunoglobulin"/>
    <property type="match status" value="1"/>
</dbReference>
<dbReference type="InterPro" id="IPR011009">
    <property type="entry name" value="Kinase-like_dom_sf"/>
</dbReference>
<keyword evidence="3" id="KW-0547">Nucleotide-binding</keyword>
<dbReference type="PANTHER" id="PTHR24342">
    <property type="entry name" value="SERINE/THREONINE-PROTEIN KINASE 17"/>
    <property type="match status" value="1"/>
</dbReference>
<evidence type="ECO:0000256" key="2">
    <source>
        <dbReference type="ARBA" id="ARBA00022679"/>
    </source>
</evidence>
<dbReference type="Gene3D" id="1.10.510.10">
    <property type="entry name" value="Transferase(Phosphotransferase) domain 1"/>
    <property type="match status" value="1"/>
</dbReference>
<evidence type="ECO:0008006" key="10">
    <source>
        <dbReference type="Google" id="ProtNLM"/>
    </source>
</evidence>
<dbReference type="EMBL" id="GEBQ01020156">
    <property type="protein sequence ID" value="JAT19821.1"/>
    <property type="molecule type" value="Transcribed_RNA"/>
</dbReference>
<dbReference type="SUPFAM" id="SSF56112">
    <property type="entry name" value="Protein kinase-like (PK-like)"/>
    <property type="match status" value="1"/>
</dbReference>
<dbReference type="GO" id="GO:0005634">
    <property type="term" value="C:nucleus"/>
    <property type="evidence" value="ECO:0007669"/>
    <property type="project" value="TreeGrafter"/>
</dbReference>
<accession>A0A1B6L881</accession>
<evidence type="ECO:0000256" key="4">
    <source>
        <dbReference type="ARBA" id="ARBA00022777"/>
    </source>
</evidence>
<dbReference type="Gene3D" id="2.60.40.10">
    <property type="entry name" value="Immunoglobulins"/>
    <property type="match status" value="2"/>
</dbReference>
<evidence type="ECO:0000256" key="5">
    <source>
        <dbReference type="ARBA" id="ARBA00022840"/>
    </source>
</evidence>
<dbReference type="InterPro" id="IPR036179">
    <property type="entry name" value="Ig-like_dom_sf"/>
</dbReference>
<evidence type="ECO:0000256" key="3">
    <source>
        <dbReference type="ARBA" id="ARBA00022741"/>
    </source>
</evidence>